<evidence type="ECO:0000256" key="1">
    <source>
        <dbReference type="SAM" id="Coils"/>
    </source>
</evidence>
<comment type="caution">
    <text evidence="2">The sequence shown here is derived from an EMBL/GenBank/DDBJ whole genome shotgun (WGS) entry which is preliminary data.</text>
</comment>
<feature type="coiled-coil region" evidence="1">
    <location>
        <begin position="56"/>
        <end position="104"/>
    </location>
</feature>
<dbReference type="OrthoDB" id="5561245at2"/>
<gene>
    <name evidence="2" type="ORF">TPSD3_11405</name>
</gene>
<evidence type="ECO:0000313" key="3">
    <source>
        <dbReference type="Proteomes" id="UP000194798"/>
    </source>
</evidence>
<organism evidence="2 3">
    <name type="scientific">Thioflexithrix psekupsensis</name>
    <dbReference type="NCBI Taxonomy" id="1570016"/>
    <lineage>
        <taxon>Bacteria</taxon>
        <taxon>Pseudomonadati</taxon>
        <taxon>Pseudomonadota</taxon>
        <taxon>Gammaproteobacteria</taxon>
        <taxon>Thiotrichales</taxon>
        <taxon>Thioflexithrix</taxon>
    </lineage>
</organism>
<dbReference type="EMBL" id="MSLT01000018">
    <property type="protein sequence ID" value="OUD13235.1"/>
    <property type="molecule type" value="Genomic_DNA"/>
</dbReference>
<name>A0A251X662_9GAMM</name>
<keyword evidence="3" id="KW-1185">Reference proteome</keyword>
<keyword evidence="1" id="KW-0175">Coiled coil</keyword>
<reference evidence="2 3" key="1">
    <citation type="submission" date="2016-12" db="EMBL/GenBank/DDBJ databases">
        <title>Thioflexothrix psekupsii D3 genome sequencing and assembly.</title>
        <authorList>
            <person name="Fomenkov A."/>
            <person name="Vincze T."/>
            <person name="Grabovich M."/>
            <person name="Anton B.P."/>
            <person name="Dubinina G."/>
            <person name="Orlova M."/>
            <person name="Belousova E."/>
            <person name="Roberts R.J."/>
        </authorList>
    </citation>
    <scope>NUCLEOTIDE SEQUENCE [LARGE SCALE GENOMIC DNA]</scope>
    <source>
        <strain evidence="2">D3</strain>
    </source>
</reference>
<protein>
    <submittedName>
        <fullName evidence="2">Uncharacterized protein</fullName>
    </submittedName>
</protein>
<dbReference type="AlphaFoldDB" id="A0A251X662"/>
<sequence length="213" mass="24478">MAILRCPHCQFLKEVADAHLGKVAPCPKCQKPAKVVETVKLVNAAVTQFLELKKTQGELEQRLQKSQATLEQAIQKHILLNRERNLLKKELEQVKTELTTLQQQTTTSPPTVEEDIDTDQNYTEGYAFENQAYSEVLNDFKPIVQWFKQRQIIIEPNAKASDISGYFDEMAVMLGDNLALLEPLLEGIRYRQRKGYDKFNLELNPYIPKLCEI</sequence>
<dbReference type="RefSeq" id="WP_086488682.1">
    <property type="nucleotide sequence ID" value="NZ_MSLT01000018.1"/>
</dbReference>
<evidence type="ECO:0000313" key="2">
    <source>
        <dbReference type="EMBL" id="OUD13235.1"/>
    </source>
</evidence>
<dbReference type="Proteomes" id="UP000194798">
    <property type="component" value="Unassembled WGS sequence"/>
</dbReference>
<accession>A0A251X662</accession>
<proteinExistence type="predicted"/>